<organism evidence="3 4">
    <name type="scientific">Symbiodinium necroappetens</name>
    <dbReference type="NCBI Taxonomy" id="1628268"/>
    <lineage>
        <taxon>Eukaryota</taxon>
        <taxon>Sar</taxon>
        <taxon>Alveolata</taxon>
        <taxon>Dinophyceae</taxon>
        <taxon>Suessiales</taxon>
        <taxon>Symbiodiniaceae</taxon>
        <taxon>Symbiodinium</taxon>
    </lineage>
</organism>
<feature type="transmembrane region" description="Helical" evidence="2">
    <location>
        <begin position="652"/>
        <end position="676"/>
    </location>
</feature>
<reference evidence="3" key="1">
    <citation type="submission" date="2021-02" db="EMBL/GenBank/DDBJ databases">
        <authorList>
            <person name="Dougan E. K."/>
            <person name="Rhodes N."/>
            <person name="Thang M."/>
            <person name="Chan C."/>
        </authorList>
    </citation>
    <scope>NUCLEOTIDE SEQUENCE</scope>
</reference>
<feature type="transmembrane region" description="Helical" evidence="2">
    <location>
        <begin position="549"/>
        <end position="572"/>
    </location>
</feature>
<feature type="compositionally biased region" description="Acidic residues" evidence="1">
    <location>
        <begin position="217"/>
        <end position="226"/>
    </location>
</feature>
<keyword evidence="2" id="KW-0812">Transmembrane</keyword>
<feature type="non-terminal residue" evidence="3">
    <location>
        <position position="687"/>
    </location>
</feature>
<feature type="transmembrane region" description="Helical" evidence="2">
    <location>
        <begin position="30"/>
        <end position="49"/>
    </location>
</feature>
<evidence type="ECO:0000256" key="2">
    <source>
        <dbReference type="SAM" id="Phobius"/>
    </source>
</evidence>
<sequence length="687" mass="77674">EHHGRYTRLDAELAHFHAELSSCDSVWDTVIFFTCGAAGFVVDSLLYAFNIWDGIQYSWMLMSFTGVIWCFHRSRWFGVAFCLGSSVSLLYRDLKRGGQDDCHDHLLDGSLTTAYWWSQALLLVLGPFVFWRMMVTSKALDRVYAPRPTIAWTTWAEFRDATRRWLHPVPRPNLTLTIHCEEKSRHGPLSQSSQGTGGETKEPISLDFFPDLDVGAEESDMSEDEEQPLKPKPEQAERDRPEPDVGVLVHTRCGDYIDVPEIYMECGKDPVSNTVTVNSDQYRAFRENSDPFLLFVFNKKVLLSADRFAQRRRQWCKNLLFFLVPACATLGMIAWSRNSSLVSVPVQYGSLVFLMLPDLIQVWMHNKTAATSSKASQHGSALNSTNYWTATGAVLKEGFECLNAKTTVGSIIAVWDSTFFYCGCMIFVFIGCYQLHAAANSLRELRSLLHLHDHNSPKLQAIILHRLHRIRTRIVHKRRLKYIGAYAFPDKLKPDLSLGWWFETRALIFSDINRAVSKRLLILVLCGIAEIVMVVLTGLAVLLDTGHDFDIMCYAAAFGVLLGLMVVLFAYLGNTVNVELGAGLQEIEATPTHEPASGGESPGSPFRSPSGRRVALKRGRMERSPEATQWVNEFLDYERLHPRQLKFLGVPFSWQFATAYAAPLGTYAIGMIYWILQQTLTDTKHDA</sequence>
<protein>
    <submittedName>
        <fullName evidence="3">Uncharacterized protein</fullName>
    </submittedName>
</protein>
<keyword evidence="4" id="KW-1185">Reference proteome</keyword>
<proteinExistence type="predicted"/>
<dbReference type="EMBL" id="CAJNJA010015414">
    <property type="protein sequence ID" value="CAE7361388.1"/>
    <property type="molecule type" value="Genomic_DNA"/>
</dbReference>
<evidence type="ECO:0000256" key="1">
    <source>
        <dbReference type="SAM" id="MobiDB-lite"/>
    </source>
</evidence>
<feature type="compositionally biased region" description="Low complexity" evidence="1">
    <location>
        <begin position="597"/>
        <end position="611"/>
    </location>
</feature>
<accession>A0A812PXD1</accession>
<comment type="caution">
    <text evidence="3">The sequence shown here is derived from an EMBL/GenBank/DDBJ whole genome shotgun (WGS) entry which is preliminary data.</text>
</comment>
<feature type="region of interest" description="Disordered" evidence="1">
    <location>
        <begin position="217"/>
        <end position="244"/>
    </location>
</feature>
<keyword evidence="2" id="KW-1133">Transmembrane helix</keyword>
<feature type="transmembrane region" description="Helical" evidence="2">
    <location>
        <begin position="114"/>
        <end position="134"/>
    </location>
</feature>
<dbReference type="OrthoDB" id="418439at2759"/>
<name>A0A812PXD1_9DINO</name>
<feature type="region of interest" description="Disordered" evidence="1">
    <location>
        <begin position="180"/>
        <end position="204"/>
    </location>
</feature>
<feature type="transmembrane region" description="Helical" evidence="2">
    <location>
        <begin position="418"/>
        <end position="439"/>
    </location>
</feature>
<keyword evidence="2" id="KW-0472">Membrane</keyword>
<feature type="transmembrane region" description="Helical" evidence="2">
    <location>
        <begin position="520"/>
        <end position="543"/>
    </location>
</feature>
<dbReference type="Proteomes" id="UP000601435">
    <property type="component" value="Unassembled WGS sequence"/>
</dbReference>
<evidence type="ECO:0000313" key="4">
    <source>
        <dbReference type="Proteomes" id="UP000601435"/>
    </source>
</evidence>
<feature type="region of interest" description="Disordered" evidence="1">
    <location>
        <begin position="591"/>
        <end position="611"/>
    </location>
</feature>
<dbReference type="AlphaFoldDB" id="A0A812PXD1"/>
<evidence type="ECO:0000313" key="3">
    <source>
        <dbReference type="EMBL" id="CAE7361388.1"/>
    </source>
</evidence>
<feature type="transmembrane region" description="Helical" evidence="2">
    <location>
        <begin position="319"/>
        <end position="336"/>
    </location>
</feature>
<feature type="compositionally biased region" description="Basic and acidic residues" evidence="1">
    <location>
        <begin position="227"/>
        <end position="243"/>
    </location>
</feature>
<gene>
    <name evidence="3" type="ORF">SNEC2469_LOCUS9543</name>
</gene>